<gene>
    <name evidence="7" type="ORF">GCM10023353_31200</name>
</gene>
<evidence type="ECO:0000256" key="4">
    <source>
        <dbReference type="PROSITE-ProRule" id="PRU00335"/>
    </source>
</evidence>
<sequence>MLSIRNGASGATPGPGPAVTADAARTPEPALEPAPTPPPPGPAPGGHSVDDAILDSTARAVVDLGVDRITVAEVARRAGVSRPTVYRRWSGMEEVLAALLTREILRIADGRPAMARDRADLVDHVVDITWRLTDHTVLHTVLHQSPEVFRIYVLTRLGTSQRALIDVLTAHIARLQQQGEVRAGEPAQLATMVLLMAQSAMQSAGIVAPILDTHDLSDELAHALNGYLAP</sequence>
<feature type="region of interest" description="Disordered" evidence="5">
    <location>
        <begin position="1"/>
        <end position="50"/>
    </location>
</feature>
<reference evidence="8" key="1">
    <citation type="journal article" date="2019" name="Int. J. Syst. Evol. Microbiol.">
        <title>The Global Catalogue of Microorganisms (GCM) 10K type strain sequencing project: providing services to taxonomists for standard genome sequencing and annotation.</title>
        <authorList>
            <consortium name="The Broad Institute Genomics Platform"/>
            <consortium name="The Broad Institute Genome Sequencing Center for Infectious Disease"/>
            <person name="Wu L."/>
            <person name="Ma J."/>
        </authorList>
    </citation>
    <scope>NUCLEOTIDE SEQUENCE [LARGE SCALE GENOMIC DNA]</scope>
    <source>
        <strain evidence="8">JCM 18542</strain>
    </source>
</reference>
<dbReference type="PANTHER" id="PTHR30055">
    <property type="entry name" value="HTH-TYPE TRANSCRIPTIONAL REGULATOR RUTR"/>
    <property type="match status" value="1"/>
</dbReference>
<feature type="DNA-binding region" description="H-T-H motif" evidence="4">
    <location>
        <begin position="70"/>
        <end position="89"/>
    </location>
</feature>
<keyword evidence="1" id="KW-0805">Transcription regulation</keyword>
<dbReference type="EMBL" id="BAABKQ010000001">
    <property type="protein sequence ID" value="GAA4820870.1"/>
    <property type="molecule type" value="Genomic_DNA"/>
</dbReference>
<dbReference type="InterPro" id="IPR001647">
    <property type="entry name" value="HTH_TetR"/>
</dbReference>
<evidence type="ECO:0000313" key="7">
    <source>
        <dbReference type="EMBL" id="GAA4820870.1"/>
    </source>
</evidence>
<evidence type="ECO:0000313" key="8">
    <source>
        <dbReference type="Proteomes" id="UP001500839"/>
    </source>
</evidence>
<proteinExistence type="predicted"/>
<keyword evidence="2 4" id="KW-0238">DNA-binding</keyword>
<dbReference type="RefSeq" id="WP_200175480.1">
    <property type="nucleotide sequence ID" value="NZ_BAABKQ010000001.1"/>
</dbReference>
<feature type="compositionally biased region" description="Low complexity" evidence="5">
    <location>
        <begin position="7"/>
        <end position="29"/>
    </location>
</feature>
<evidence type="ECO:0000256" key="5">
    <source>
        <dbReference type="SAM" id="MobiDB-lite"/>
    </source>
</evidence>
<keyword evidence="8" id="KW-1185">Reference proteome</keyword>
<dbReference type="PROSITE" id="PS01081">
    <property type="entry name" value="HTH_TETR_1"/>
    <property type="match status" value="1"/>
</dbReference>
<evidence type="ECO:0000256" key="3">
    <source>
        <dbReference type="ARBA" id="ARBA00023163"/>
    </source>
</evidence>
<dbReference type="PROSITE" id="PS50977">
    <property type="entry name" value="HTH_TETR_2"/>
    <property type="match status" value="1"/>
</dbReference>
<name>A0ABP9CZH0_9ACTN</name>
<dbReference type="InterPro" id="IPR050109">
    <property type="entry name" value="HTH-type_TetR-like_transc_reg"/>
</dbReference>
<dbReference type="Proteomes" id="UP001500839">
    <property type="component" value="Unassembled WGS sequence"/>
</dbReference>
<feature type="compositionally biased region" description="Pro residues" evidence="5">
    <location>
        <begin position="30"/>
        <end position="43"/>
    </location>
</feature>
<dbReference type="SUPFAM" id="SSF46689">
    <property type="entry name" value="Homeodomain-like"/>
    <property type="match status" value="1"/>
</dbReference>
<comment type="caution">
    <text evidence="7">The sequence shown here is derived from an EMBL/GenBank/DDBJ whole genome shotgun (WGS) entry which is preliminary data.</text>
</comment>
<organism evidence="7 8">
    <name type="scientific">Tomitella cavernea</name>
    <dbReference type="NCBI Taxonomy" id="1387982"/>
    <lineage>
        <taxon>Bacteria</taxon>
        <taxon>Bacillati</taxon>
        <taxon>Actinomycetota</taxon>
        <taxon>Actinomycetes</taxon>
        <taxon>Mycobacteriales</taxon>
        <taxon>Tomitella</taxon>
    </lineage>
</organism>
<feature type="domain" description="HTH tetR-type" evidence="6">
    <location>
        <begin position="47"/>
        <end position="107"/>
    </location>
</feature>
<dbReference type="Pfam" id="PF00440">
    <property type="entry name" value="TetR_N"/>
    <property type="match status" value="1"/>
</dbReference>
<protein>
    <submittedName>
        <fullName evidence="7">TetR/AcrR family transcriptional regulator</fullName>
    </submittedName>
</protein>
<dbReference type="InterPro" id="IPR009057">
    <property type="entry name" value="Homeodomain-like_sf"/>
</dbReference>
<dbReference type="Gene3D" id="1.10.357.10">
    <property type="entry name" value="Tetracycline Repressor, domain 2"/>
    <property type="match status" value="1"/>
</dbReference>
<evidence type="ECO:0000256" key="1">
    <source>
        <dbReference type="ARBA" id="ARBA00023015"/>
    </source>
</evidence>
<evidence type="ECO:0000259" key="6">
    <source>
        <dbReference type="PROSITE" id="PS50977"/>
    </source>
</evidence>
<dbReference type="InterPro" id="IPR023772">
    <property type="entry name" value="DNA-bd_HTH_TetR-type_CS"/>
</dbReference>
<dbReference type="PANTHER" id="PTHR30055:SF238">
    <property type="entry name" value="MYCOFACTOCIN BIOSYNTHESIS TRANSCRIPTIONAL REGULATOR MFTR-RELATED"/>
    <property type="match status" value="1"/>
</dbReference>
<evidence type="ECO:0000256" key="2">
    <source>
        <dbReference type="ARBA" id="ARBA00023125"/>
    </source>
</evidence>
<accession>A0ABP9CZH0</accession>
<keyword evidence="3" id="KW-0804">Transcription</keyword>